<sequence>TLEALWSDMDNIVLPSWVSRVPRRVGSSSRATGLGLGADEWRTFCTIHLTTTLIFLWATFPDESREFQLISNFMDLVTAVKLASMRITTPERRNKCREYTHHYLTTLLELFPGTTIRANQHLLLHLPDILRNLGPAPSIWCF</sequence>
<protein>
    <recommendedName>
        <fullName evidence="3">DUF4218 domain-containing protein</fullName>
    </recommendedName>
</protein>
<dbReference type="GeneID" id="63820311"/>
<dbReference type="OrthoDB" id="3269001at2759"/>
<evidence type="ECO:0000313" key="1">
    <source>
        <dbReference type="EMBL" id="KZS99481.1"/>
    </source>
</evidence>
<organism evidence="1 2">
    <name type="scientific">Laetiporus sulphureus 93-53</name>
    <dbReference type="NCBI Taxonomy" id="1314785"/>
    <lineage>
        <taxon>Eukaryota</taxon>
        <taxon>Fungi</taxon>
        <taxon>Dikarya</taxon>
        <taxon>Basidiomycota</taxon>
        <taxon>Agaricomycotina</taxon>
        <taxon>Agaricomycetes</taxon>
        <taxon>Polyporales</taxon>
        <taxon>Laetiporus</taxon>
    </lineage>
</organism>
<dbReference type="AlphaFoldDB" id="A0A165AQW7"/>
<dbReference type="EMBL" id="KV427839">
    <property type="protein sequence ID" value="KZS99481.1"/>
    <property type="molecule type" value="Genomic_DNA"/>
</dbReference>
<evidence type="ECO:0000313" key="2">
    <source>
        <dbReference type="Proteomes" id="UP000076871"/>
    </source>
</evidence>
<accession>A0A165AQW7</accession>
<evidence type="ECO:0008006" key="3">
    <source>
        <dbReference type="Google" id="ProtNLM"/>
    </source>
</evidence>
<dbReference type="Proteomes" id="UP000076871">
    <property type="component" value="Unassembled WGS sequence"/>
</dbReference>
<feature type="non-terminal residue" evidence="1">
    <location>
        <position position="142"/>
    </location>
</feature>
<dbReference type="STRING" id="1314785.A0A165AQW7"/>
<name>A0A165AQW7_9APHY</name>
<proteinExistence type="predicted"/>
<reference evidence="1 2" key="1">
    <citation type="journal article" date="2016" name="Mol. Biol. Evol.">
        <title>Comparative Genomics of Early-Diverging Mushroom-Forming Fungi Provides Insights into the Origins of Lignocellulose Decay Capabilities.</title>
        <authorList>
            <person name="Nagy L.G."/>
            <person name="Riley R."/>
            <person name="Tritt A."/>
            <person name="Adam C."/>
            <person name="Daum C."/>
            <person name="Floudas D."/>
            <person name="Sun H."/>
            <person name="Yadav J.S."/>
            <person name="Pangilinan J."/>
            <person name="Larsson K.H."/>
            <person name="Matsuura K."/>
            <person name="Barry K."/>
            <person name="Labutti K."/>
            <person name="Kuo R."/>
            <person name="Ohm R.A."/>
            <person name="Bhattacharya S.S."/>
            <person name="Shirouzu T."/>
            <person name="Yoshinaga Y."/>
            <person name="Martin F.M."/>
            <person name="Grigoriev I.V."/>
            <person name="Hibbett D.S."/>
        </authorList>
    </citation>
    <scope>NUCLEOTIDE SEQUENCE [LARGE SCALE GENOMIC DNA]</scope>
    <source>
        <strain evidence="1 2">93-53</strain>
    </source>
</reference>
<dbReference type="RefSeq" id="XP_040757222.1">
    <property type="nucleotide sequence ID" value="XM_040903280.1"/>
</dbReference>
<gene>
    <name evidence="1" type="ORF">LAESUDRAFT_621871</name>
</gene>
<dbReference type="InParanoid" id="A0A165AQW7"/>
<keyword evidence="2" id="KW-1185">Reference proteome</keyword>
<feature type="non-terminal residue" evidence="1">
    <location>
        <position position="1"/>
    </location>
</feature>